<sequence length="89" mass="10287">MEKKNRCVEYFILIKVVTKIVAVEWKERTAYVSSCNLCHRREGQMKARMKGITNAWREKKGHPGKKCFTICIRDSVELLIGIFLGEVIG</sequence>
<dbReference type="EMBL" id="BPLR01014099">
    <property type="protein sequence ID" value="GIY66226.1"/>
    <property type="molecule type" value="Genomic_DNA"/>
</dbReference>
<organism evidence="1 2">
    <name type="scientific">Caerostris extrusa</name>
    <name type="common">Bark spider</name>
    <name type="synonym">Caerostris bankana</name>
    <dbReference type="NCBI Taxonomy" id="172846"/>
    <lineage>
        <taxon>Eukaryota</taxon>
        <taxon>Metazoa</taxon>
        <taxon>Ecdysozoa</taxon>
        <taxon>Arthropoda</taxon>
        <taxon>Chelicerata</taxon>
        <taxon>Arachnida</taxon>
        <taxon>Araneae</taxon>
        <taxon>Araneomorphae</taxon>
        <taxon>Entelegynae</taxon>
        <taxon>Araneoidea</taxon>
        <taxon>Araneidae</taxon>
        <taxon>Caerostris</taxon>
    </lineage>
</organism>
<gene>
    <name evidence="1" type="ORF">CEXT_125791</name>
</gene>
<evidence type="ECO:0000313" key="2">
    <source>
        <dbReference type="Proteomes" id="UP001054945"/>
    </source>
</evidence>
<comment type="caution">
    <text evidence="1">The sequence shown here is derived from an EMBL/GenBank/DDBJ whole genome shotgun (WGS) entry which is preliminary data.</text>
</comment>
<evidence type="ECO:0000313" key="1">
    <source>
        <dbReference type="EMBL" id="GIY66226.1"/>
    </source>
</evidence>
<name>A0AAV4V8H2_CAEEX</name>
<accession>A0AAV4V8H2</accession>
<keyword evidence="2" id="KW-1185">Reference proteome</keyword>
<dbReference type="AlphaFoldDB" id="A0AAV4V8H2"/>
<proteinExistence type="predicted"/>
<protein>
    <submittedName>
        <fullName evidence="1">Uncharacterized protein</fullName>
    </submittedName>
</protein>
<reference evidence="1 2" key="1">
    <citation type="submission" date="2021-06" db="EMBL/GenBank/DDBJ databases">
        <title>Caerostris extrusa draft genome.</title>
        <authorList>
            <person name="Kono N."/>
            <person name="Arakawa K."/>
        </authorList>
    </citation>
    <scope>NUCLEOTIDE SEQUENCE [LARGE SCALE GENOMIC DNA]</scope>
</reference>
<dbReference type="Proteomes" id="UP001054945">
    <property type="component" value="Unassembled WGS sequence"/>
</dbReference>